<accession>A0AC11E0D5</accession>
<name>A0AC11E0D5_SHEEP</name>
<dbReference type="Ensembl" id="ENSOART00020063655.1">
    <property type="protein sequence ID" value="ENSOARP00020052471.1"/>
    <property type="gene ID" value="ENSOARG00020000390.2"/>
</dbReference>
<organism evidence="1">
    <name type="scientific">Ovis aries</name>
    <name type="common">Sheep</name>
    <dbReference type="NCBI Taxonomy" id="9940"/>
    <lineage>
        <taxon>Eukaryota</taxon>
        <taxon>Metazoa</taxon>
        <taxon>Chordata</taxon>
        <taxon>Craniata</taxon>
        <taxon>Vertebrata</taxon>
        <taxon>Euteleostomi</taxon>
        <taxon>Mammalia</taxon>
        <taxon>Eutheria</taxon>
        <taxon>Laurasiatheria</taxon>
        <taxon>Artiodactyla</taxon>
        <taxon>Ruminantia</taxon>
        <taxon>Pecora</taxon>
        <taxon>Bovidae</taxon>
        <taxon>Caprinae</taxon>
        <taxon>Ovis</taxon>
    </lineage>
</organism>
<proteinExistence type="predicted"/>
<reference evidence="1" key="2">
    <citation type="submission" date="2025-08" db="UniProtKB">
        <authorList>
            <consortium name="Ensembl"/>
        </authorList>
    </citation>
    <scope>IDENTIFICATION</scope>
</reference>
<reference evidence="1" key="1">
    <citation type="submission" date="2020-11" db="EMBL/GenBank/DDBJ databases">
        <authorList>
            <person name="Davenport K.M."/>
            <person name="Bickhart D.M."/>
            <person name="Smith T.P.L."/>
            <person name="Murdoch B.M."/>
            <person name="Rosen B.D."/>
        </authorList>
    </citation>
    <scope>NUCLEOTIDE SEQUENCE [LARGE SCALE GENOMIC DNA]</scope>
    <source>
        <strain evidence="1">OAR_USU_Benz2616</strain>
    </source>
</reference>
<sequence>MAAFSKYLTVRNSSLAGATFLLLCLLHKRRRALGLHRKKGKKSELWWTGCFFQGSCEF</sequence>
<reference evidence="1" key="3">
    <citation type="submission" date="2025-09" db="UniProtKB">
        <authorList>
            <consortium name="Ensembl"/>
        </authorList>
    </citation>
    <scope>IDENTIFICATION</scope>
</reference>
<protein>
    <submittedName>
        <fullName evidence="1">ATP binding cassette subfamily D member 3</fullName>
    </submittedName>
</protein>
<evidence type="ECO:0000313" key="1">
    <source>
        <dbReference type="Ensembl" id="ENSOARP00020052471.1"/>
    </source>
</evidence>
<gene>
    <name evidence="1" type="primary">ABCD3</name>
</gene>